<evidence type="ECO:0000256" key="1">
    <source>
        <dbReference type="ARBA" id="ARBA00004170"/>
    </source>
</evidence>
<evidence type="ECO:0000256" key="5">
    <source>
        <dbReference type="HAMAP-Rule" id="MF_01370"/>
    </source>
</evidence>
<dbReference type="PANTHER" id="PTHR34963:SF2">
    <property type="entry name" value="PHOTOSYSTEM II REACTION CENTER PSB28 PROTEIN, CHLOROPLASTIC"/>
    <property type="match status" value="1"/>
</dbReference>
<protein>
    <recommendedName>
        <fullName evidence="5 6">Photosystem II reaction center Psb28 protein</fullName>
    </recommendedName>
    <alternativeName>
        <fullName evidence="5">Photosystem II 13 kDa protein</fullName>
    </alternativeName>
    <alternativeName>
        <fullName evidence="5">Photosystem II reaction center W protein</fullName>
    </alternativeName>
</protein>
<proteinExistence type="inferred from homology"/>
<keyword evidence="5" id="KW-0793">Thylakoid</keyword>
<evidence type="ECO:0000256" key="3">
    <source>
        <dbReference type="ARBA" id="ARBA00023136"/>
    </source>
</evidence>
<dbReference type="OrthoDB" id="559598at2"/>
<comment type="similarity">
    <text evidence="5 6">Belongs to the Psb28 family.</text>
</comment>
<dbReference type="HAMAP" id="MF_01370">
    <property type="entry name" value="PSII_Psb28"/>
    <property type="match status" value="1"/>
</dbReference>
<dbReference type="GO" id="GO:0009654">
    <property type="term" value="C:photosystem II oxygen evolving complex"/>
    <property type="evidence" value="ECO:0007669"/>
    <property type="project" value="InterPro"/>
</dbReference>
<dbReference type="InterPro" id="IPR005610">
    <property type="entry name" value="PSII_Psb28_class-1"/>
</dbReference>
<dbReference type="InterPro" id="IPR038676">
    <property type="entry name" value="Psb28_c1_sf"/>
</dbReference>
<comment type="subunit">
    <text evidence="5">Part of the photosystem II complex.</text>
</comment>
<dbReference type="AlphaFoldDB" id="A0A563VXL8"/>
<accession>A0A563VXL8</accession>
<keyword evidence="3 5" id="KW-0472">Membrane</keyword>
<dbReference type="EMBL" id="CAACVJ010000346">
    <property type="protein sequence ID" value="VEP16155.1"/>
    <property type="molecule type" value="Genomic_DNA"/>
</dbReference>
<dbReference type="Gene3D" id="2.40.30.220">
    <property type="entry name" value="Photosystem II Psb28"/>
    <property type="match status" value="1"/>
</dbReference>
<evidence type="ECO:0000313" key="8">
    <source>
        <dbReference type="Proteomes" id="UP000320055"/>
    </source>
</evidence>
<gene>
    <name evidence="7" type="primary">psb</name>
    <name evidence="5" type="synonym">psb28</name>
    <name evidence="7" type="ORF">H1P_410021</name>
</gene>
<name>A0A563VXL8_9CYAN</name>
<keyword evidence="2 5" id="KW-0602">Photosynthesis</keyword>
<reference evidence="7 8" key="1">
    <citation type="submission" date="2019-01" db="EMBL/GenBank/DDBJ databases">
        <authorList>
            <person name="Brito A."/>
        </authorList>
    </citation>
    <scope>NUCLEOTIDE SEQUENCE [LARGE SCALE GENOMIC DNA]</scope>
    <source>
        <strain evidence="7">1</strain>
    </source>
</reference>
<dbReference type="PANTHER" id="PTHR34963">
    <property type="match status" value="1"/>
</dbReference>
<sequence>MAEIQFSKGTKESVVPNIKVTRSRNKDGGTATFYFDAPDALADTSTVEITGLYLVDSEGEIVSRDVKGKFINGKPSAIESKLIMTSAAEWERFLRFMERYAEENGLGLEKS</sequence>
<evidence type="ECO:0000256" key="6">
    <source>
        <dbReference type="RuleBase" id="RU003509"/>
    </source>
</evidence>
<dbReference type="RefSeq" id="WP_144865932.1">
    <property type="nucleotide sequence ID" value="NZ_LR213801.1"/>
</dbReference>
<keyword evidence="8" id="KW-1185">Reference proteome</keyword>
<dbReference type="NCBIfam" id="TIGR03047">
    <property type="entry name" value="PS_II_psb28"/>
    <property type="match status" value="1"/>
</dbReference>
<evidence type="ECO:0000256" key="2">
    <source>
        <dbReference type="ARBA" id="ARBA00022531"/>
    </source>
</evidence>
<dbReference type="Proteomes" id="UP000320055">
    <property type="component" value="Unassembled WGS sequence"/>
</dbReference>
<dbReference type="GO" id="GO:0015979">
    <property type="term" value="P:photosynthesis"/>
    <property type="evidence" value="ECO:0007669"/>
    <property type="project" value="UniProtKB-UniRule"/>
</dbReference>
<dbReference type="Pfam" id="PF03912">
    <property type="entry name" value="Psb28"/>
    <property type="match status" value="1"/>
</dbReference>
<evidence type="ECO:0000256" key="4">
    <source>
        <dbReference type="ARBA" id="ARBA00023276"/>
    </source>
</evidence>
<keyword evidence="4 5" id="KW-0604">Photosystem II</keyword>
<evidence type="ECO:0000313" key="7">
    <source>
        <dbReference type="EMBL" id="VEP16155.1"/>
    </source>
</evidence>
<organism evidence="7 8">
    <name type="scientific">Hyella patelloides LEGE 07179</name>
    <dbReference type="NCBI Taxonomy" id="945734"/>
    <lineage>
        <taxon>Bacteria</taxon>
        <taxon>Bacillati</taxon>
        <taxon>Cyanobacteriota</taxon>
        <taxon>Cyanophyceae</taxon>
        <taxon>Pleurocapsales</taxon>
        <taxon>Hyellaceae</taxon>
        <taxon>Hyella</taxon>
    </lineage>
</organism>
<comment type="subcellular location">
    <subcellularLocation>
        <location evidence="5">Cellular thylakoid membrane</location>
        <topology evidence="5">Peripheral membrane protein</topology>
        <orientation evidence="5">Cytoplasmic side</orientation>
    </subcellularLocation>
    <subcellularLocation>
        <location evidence="1">Membrane</location>
        <topology evidence="1">Peripheral membrane protein</topology>
    </subcellularLocation>
</comment>
<dbReference type="GO" id="GO:0031676">
    <property type="term" value="C:plasma membrane-derived thylakoid membrane"/>
    <property type="evidence" value="ECO:0007669"/>
    <property type="project" value="UniProtKB-SubCell"/>
</dbReference>